<dbReference type="InterPro" id="IPR006045">
    <property type="entry name" value="Cupin_1"/>
</dbReference>
<organism evidence="3 4">
    <name type="scientific">Momordica charantia</name>
    <name type="common">Bitter gourd</name>
    <name type="synonym">Balsam pear</name>
    <dbReference type="NCBI Taxonomy" id="3673"/>
    <lineage>
        <taxon>Eukaryota</taxon>
        <taxon>Viridiplantae</taxon>
        <taxon>Streptophyta</taxon>
        <taxon>Embryophyta</taxon>
        <taxon>Tracheophyta</taxon>
        <taxon>Spermatophyta</taxon>
        <taxon>Magnoliopsida</taxon>
        <taxon>eudicotyledons</taxon>
        <taxon>Gunneridae</taxon>
        <taxon>Pentapetalae</taxon>
        <taxon>rosids</taxon>
        <taxon>fabids</taxon>
        <taxon>Cucurbitales</taxon>
        <taxon>Cucurbitaceae</taxon>
        <taxon>Momordiceae</taxon>
        <taxon>Momordica</taxon>
    </lineage>
</organism>
<protein>
    <submittedName>
        <fullName evidence="4">13S globulin basic chain-like</fullName>
    </submittedName>
</protein>
<dbReference type="InterPro" id="IPR050253">
    <property type="entry name" value="Seed_Storage-Functional"/>
</dbReference>
<gene>
    <name evidence="4" type="primary">LOC111017648</name>
</gene>
<reference evidence="4" key="1">
    <citation type="submission" date="2025-08" db="UniProtKB">
        <authorList>
            <consortium name="RefSeq"/>
        </authorList>
    </citation>
    <scope>IDENTIFICATION</scope>
    <source>
        <strain evidence="4">OHB3-1</strain>
    </source>
</reference>
<feature type="domain" description="Cupin type-1" evidence="2">
    <location>
        <begin position="89"/>
        <end position="236"/>
    </location>
</feature>
<evidence type="ECO:0000313" key="4">
    <source>
        <dbReference type="RefSeq" id="XP_022149158.1"/>
    </source>
</evidence>
<accession>A0A6J1D626</accession>
<proteinExistence type="predicted"/>
<dbReference type="PANTHER" id="PTHR31189">
    <property type="entry name" value="OS03G0336100 PROTEIN-RELATED"/>
    <property type="match status" value="1"/>
</dbReference>
<name>A0A6J1D626_MOMCH</name>
<dbReference type="SMART" id="SM00835">
    <property type="entry name" value="Cupin_1"/>
    <property type="match status" value="1"/>
</dbReference>
<dbReference type="GeneID" id="111017648"/>
<dbReference type="Gene3D" id="2.60.120.10">
    <property type="entry name" value="Jelly Rolls"/>
    <property type="match status" value="1"/>
</dbReference>
<dbReference type="InterPro" id="IPR011051">
    <property type="entry name" value="RmlC_Cupin_sf"/>
</dbReference>
<dbReference type="InterPro" id="IPR014710">
    <property type="entry name" value="RmlC-like_jellyroll"/>
</dbReference>
<evidence type="ECO:0000256" key="1">
    <source>
        <dbReference type="SAM" id="MobiDB-lite"/>
    </source>
</evidence>
<evidence type="ECO:0000313" key="3">
    <source>
        <dbReference type="Proteomes" id="UP000504603"/>
    </source>
</evidence>
<dbReference type="Pfam" id="PF00190">
    <property type="entry name" value="Cupin_1"/>
    <property type="match status" value="1"/>
</dbReference>
<keyword evidence="3" id="KW-1185">Reference proteome</keyword>
<dbReference type="OrthoDB" id="735591at2759"/>
<dbReference type="CDD" id="cd02243">
    <property type="entry name" value="cupin_11S_legumin_C"/>
    <property type="match status" value="1"/>
</dbReference>
<dbReference type="AlphaFoldDB" id="A0A6J1D626"/>
<dbReference type="PANTHER" id="PTHR31189:SF45">
    <property type="entry name" value="OS09G0552500 PROTEIN"/>
    <property type="match status" value="1"/>
</dbReference>
<evidence type="ECO:0000259" key="2">
    <source>
        <dbReference type="SMART" id="SM00835"/>
    </source>
</evidence>
<dbReference type="SUPFAM" id="SSF51182">
    <property type="entry name" value="RmlC-like cupins"/>
    <property type="match status" value="1"/>
</dbReference>
<sequence length="257" mass="28455">MELADFYFRANPPHRRLLTRPHPRRRHIRRIRGTSRNPPEFPAAVRRRILLPKRRRIRRSSQKPIQRPDLQAPAGPNPTRTGRKQRSGFNIYDAVPDARLEAGGSVTAVTEDKFPFIGKSGLTAVLEKLEANAVRAPVYVADPSVQLIYVSRGSGRIRVGGFLGKMDSEVKAGQLVLVPKYFAVGKVAGDEGMECFSIITTTHPLIEELGGKDSIFGSLSAQVFQVSFNVTAEFEKLLRSKITKASPLVPPSNHGKP</sequence>
<feature type="region of interest" description="Disordered" evidence="1">
    <location>
        <begin position="53"/>
        <end position="88"/>
    </location>
</feature>
<dbReference type="RefSeq" id="XP_022149158.1">
    <property type="nucleotide sequence ID" value="XM_022293466.1"/>
</dbReference>
<dbReference type="KEGG" id="mcha:111017648"/>
<dbReference type="Proteomes" id="UP000504603">
    <property type="component" value="Unplaced"/>
</dbReference>